<reference evidence="1 2" key="1">
    <citation type="submission" date="2021-06" db="EMBL/GenBank/DDBJ databases">
        <title>Caerostris darwini draft genome.</title>
        <authorList>
            <person name="Kono N."/>
            <person name="Arakawa K."/>
        </authorList>
    </citation>
    <scope>NUCLEOTIDE SEQUENCE [LARGE SCALE GENOMIC DNA]</scope>
</reference>
<evidence type="ECO:0000313" key="1">
    <source>
        <dbReference type="EMBL" id="GIY24802.1"/>
    </source>
</evidence>
<protein>
    <submittedName>
        <fullName evidence="1">Uncharacterized protein</fullName>
    </submittedName>
</protein>
<proteinExistence type="predicted"/>
<accession>A0AAV4RTT3</accession>
<comment type="caution">
    <text evidence="1">The sequence shown here is derived from an EMBL/GenBank/DDBJ whole genome shotgun (WGS) entry which is preliminary data.</text>
</comment>
<gene>
    <name evidence="1" type="primary">AVEN_70247_1</name>
    <name evidence="1" type="ORF">CDAR_23621</name>
</gene>
<dbReference type="Proteomes" id="UP001054837">
    <property type="component" value="Unassembled WGS sequence"/>
</dbReference>
<dbReference type="EMBL" id="BPLQ01006744">
    <property type="protein sequence ID" value="GIY24802.1"/>
    <property type="molecule type" value="Genomic_DNA"/>
</dbReference>
<name>A0AAV4RTT3_9ARAC</name>
<keyword evidence="2" id="KW-1185">Reference proteome</keyword>
<organism evidence="1 2">
    <name type="scientific">Caerostris darwini</name>
    <dbReference type="NCBI Taxonomy" id="1538125"/>
    <lineage>
        <taxon>Eukaryota</taxon>
        <taxon>Metazoa</taxon>
        <taxon>Ecdysozoa</taxon>
        <taxon>Arthropoda</taxon>
        <taxon>Chelicerata</taxon>
        <taxon>Arachnida</taxon>
        <taxon>Araneae</taxon>
        <taxon>Araneomorphae</taxon>
        <taxon>Entelegynae</taxon>
        <taxon>Araneoidea</taxon>
        <taxon>Araneidae</taxon>
        <taxon>Caerostris</taxon>
    </lineage>
</organism>
<evidence type="ECO:0000313" key="2">
    <source>
        <dbReference type="Proteomes" id="UP001054837"/>
    </source>
</evidence>
<sequence>MDKLRKEYVFAFDLVTTVMQTYVPNWETYSLVPRSDSESSCFTENVREAVKRTSDIQASHTASYAFDHWFKKQQINLENIKSLIQKVTVDFCMEEYNPVDFLEVCCLISELSALAYIYGVWGAPQYSIFCITHILLYFQRCHQFTDSSWLELDRCAQELLLM</sequence>
<dbReference type="AlphaFoldDB" id="A0AAV4RTT3"/>